<protein>
    <submittedName>
        <fullName evidence="6">DoxX-like family protein</fullName>
    </submittedName>
</protein>
<proteinExistence type="predicted"/>
<feature type="transmembrane region" description="Helical" evidence="5">
    <location>
        <begin position="94"/>
        <end position="112"/>
    </location>
</feature>
<keyword evidence="2 5" id="KW-0812">Transmembrane</keyword>
<evidence type="ECO:0000256" key="2">
    <source>
        <dbReference type="ARBA" id="ARBA00022692"/>
    </source>
</evidence>
<evidence type="ECO:0000256" key="1">
    <source>
        <dbReference type="ARBA" id="ARBA00004141"/>
    </source>
</evidence>
<dbReference type="EMBL" id="FNDJ01000037">
    <property type="protein sequence ID" value="SDM17393.1"/>
    <property type="molecule type" value="Genomic_DNA"/>
</dbReference>
<sequence>MNAVLWWLQGFLCCAYLVHAAVHAFPPAALRRRLAAENRPRLRLTANVTEALGAAGLVLPGLLGVATWLTPVSAAGLFLLMCGAMAFHVSRREHAPATLPAVLAVGLAFLAYERGIAHPLN</sequence>
<dbReference type="GO" id="GO:0016020">
    <property type="term" value="C:membrane"/>
    <property type="evidence" value="ECO:0007669"/>
    <property type="project" value="UniProtKB-SubCell"/>
</dbReference>
<accession>A0A1G9R2E8</accession>
<dbReference type="STRING" id="633440.SAMN05421869_13797"/>
<reference evidence="6 7" key="1">
    <citation type="submission" date="2016-10" db="EMBL/GenBank/DDBJ databases">
        <authorList>
            <person name="de Groot N.N."/>
        </authorList>
    </citation>
    <scope>NUCLEOTIDE SEQUENCE [LARGE SCALE GENOMIC DNA]</scope>
    <source>
        <strain evidence="6 7">CGMCC 4.6533</strain>
    </source>
</reference>
<dbReference type="AlphaFoldDB" id="A0A1G9R2E8"/>
<name>A0A1G9R2E8_9ACTN</name>
<dbReference type="RefSeq" id="WP_176993785.1">
    <property type="nucleotide sequence ID" value="NZ_FNDJ01000037.1"/>
</dbReference>
<dbReference type="Pfam" id="PF13564">
    <property type="entry name" value="DoxX_2"/>
    <property type="match status" value="1"/>
</dbReference>
<keyword evidence="3 5" id="KW-1133">Transmembrane helix</keyword>
<evidence type="ECO:0000256" key="3">
    <source>
        <dbReference type="ARBA" id="ARBA00022989"/>
    </source>
</evidence>
<evidence type="ECO:0000313" key="7">
    <source>
        <dbReference type="Proteomes" id="UP000199202"/>
    </source>
</evidence>
<evidence type="ECO:0000313" key="6">
    <source>
        <dbReference type="EMBL" id="SDM17393.1"/>
    </source>
</evidence>
<keyword evidence="7" id="KW-1185">Reference proteome</keyword>
<evidence type="ECO:0000256" key="5">
    <source>
        <dbReference type="SAM" id="Phobius"/>
    </source>
</evidence>
<evidence type="ECO:0000256" key="4">
    <source>
        <dbReference type="ARBA" id="ARBA00023136"/>
    </source>
</evidence>
<organism evidence="6 7">
    <name type="scientific">Nonomuraea jiangxiensis</name>
    <dbReference type="NCBI Taxonomy" id="633440"/>
    <lineage>
        <taxon>Bacteria</taxon>
        <taxon>Bacillati</taxon>
        <taxon>Actinomycetota</taxon>
        <taxon>Actinomycetes</taxon>
        <taxon>Streptosporangiales</taxon>
        <taxon>Streptosporangiaceae</taxon>
        <taxon>Nonomuraea</taxon>
    </lineage>
</organism>
<dbReference type="InterPro" id="IPR032808">
    <property type="entry name" value="DoxX"/>
</dbReference>
<dbReference type="Proteomes" id="UP000199202">
    <property type="component" value="Unassembled WGS sequence"/>
</dbReference>
<comment type="subcellular location">
    <subcellularLocation>
        <location evidence="1">Membrane</location>
        <topology evidence="1">Multi-pass membrane protein</topology>
    </subcellularLocation>
</comment>
<gene>
    <name evidence="6" type="ORF">SAMN05421869_13797</name>
</gene>
<keyword evidence="4 5" id="KW-0472">Membrane</keyword>